<evidence type="ECO:0000259" key="3">
    <source>
        <dbReference type="Pfam" id="PF20151"/>
    </source>
</evidence>
<gene>
    <name evidence="4" type="ORF">PsYK624_085450</name>
</gene>
<organism evidence="4 5">
    <name type="scientific">Phanerochaete sordida</name>
    <dbReference type="NCBI Taxonomy" id="48140"/>
    <lineage>
        <taxon>Eukaryota</taxon>
        <taxon>Fungi</taxon>
        <taxon>Dikarya</taxon>
        <taxon>Basidiomycota</taxon>
        <taxon>Agaricomycotina</taxon>
        <taxon>Agaricomycetes</taxon>
        <taxon>Polyporales</taxon>
        <taxon>Phanerochaetaceae</taxon>
        <taxon>Phanerochaete</taxon>
    </lineage>
</organism>
<dbReference type="InterPro" id="IPR045340">
    <property type="entry name" value="DUF6533"/>
</dbReference>
<keyword evidence="2" id="KW-0812">Transmembrane</keyword>
<dbReference type="Proteomes" id="UP000703269">
    <property type="component" value="Unassembled WGS sequence"/>
</dbReference>
<dbReference type="AlphaFoldDB" id="A0A9P3GCJ1"/>
<feature type="transmembrane region" description="Helical" evidence="2">
    <location>
        <begin position="152"/>
        <end position="178"/>
    </location>
</feature>
<feature type="domain" description="DUF6533" evidence="3">
    <location>
        <begin position="20"/>
        <end position="65"/>
    </location>
</feature>
<evidence type="ECO:0000313" key="4">
    <source>
        <dbReference type="EMBL" id="GJE92391.1"/>
    </source>
</evidence>
<accession>A0A9P3GCJ1</accession>
<keyword evidence="2" id="KW-1133">Transmembrane helix</keyword>
<reference evidence="4 5" key="1">
    <citation type="submission" date="2021-08" db="EMBL/GenBank/DDBJ databases">
        <title>Draft Genome Sequence of Phanerochaete sordida strain YK-624.</title>
        <authorList>
            <person name="Mori T."/>
            <person name="Dohra H."/>
            <person name="Suzuki T."/>
            <person name="Kawagishi H."/>
            <person name="Hirai H."/>
        </authorList>
    </citation>
    <scope>NUCLEOTIDE SEQUENCE [LARGE SCALE GENOMIC DNA]</scope>
    <source>
        <strain evidence="4 5">YK-624</strain>
    </source>
</reference>
<dbReference type="EMBL" id="BPQB01000026">
    <property type="protein sequence ID" value="GJE92391.1"/>
    <property type="molecule type" value="Genomic_DNA"/>
</dbReference>
<dbReference type="Pfam" id="PF20151">
    <property type="entry name" value="DUF6533"/>
    <property type="match status" value="1"/>
</dbReference>
<sequence>MSALAAFLAQTVQGVLTTRYSELASSVIIVYDHLVTLDQEVELIWKSGWSVGKTLFLLNRYYTLFTVIFNNYGAITCRAPEKLDSQTIRQYSSATSSLINASASFSACVPSAFRRCVSWFRWQGVSGIIAFTLSELILQLRLYALYGLNKKVMALMGSVFVATLVTSTVIMGLALARIEVSTLTLFSLSFCVPLNLAQITYFYAFWIPVMLCESLLCGLVILKAATGWKRKANLLDSGREIIAVLIRDSVIYFLVLFVVYLTNTIIFVGGDVIKTEAAVNYSVSMSCVMGSRLCLNVRGLVWHDDEIVITPQPVTLSLRTARSRGAVRSPSRGPAARSHASSRHRSQSRSRAGTRSARSHASDHAKWPVVVFAEPGGDLSEYEMDELRSMRVAREERAGPLALKVPGKGDSGWW</sequence>
<evidence type="ECO:0000256" key="2">
    <source>
        <dbReference type="SAM" id="Phobius"/>
    </source>
</evidence>
<keyword evidence="5" id="KW-1185">Reference proteome</keyword>
<feature type="transmembrane region" description="Helical" evidence="2">
    <location>
        <begin position="198"/>
        <end position="222"/>
    </location>
</feature>
<feature type="transmembrane region" description="Helical" evidence="2">
    <location>
        <begin position="119"/>
        <end position="140"/>
    </location>
</feature>
<feature type="region of interest" description="Disordered" evidence="1">
    <location>
        <begin position="321"/>
        <end position="362"/>
    </location>
</feature>
<protein>
    <recommendedName>
        <fullName evidence="3">DUF6533 domain-containing protein</fullName>
    </recommendedName>
</protein>
<proteinExistence type="predicted"/>
<evidence type="ECO:0000256" key="1">
    <source>
        <dbReference type="SAM" id="MobiDB-lite"/>
    </source>
</evidence>
<name>A0A9P3GCJ1_9APHY</name>
<feature type="compositionally biased region" description="Low complexity" evidence="1">
    <location>
        <begin position="328"/>
        <end position="339"/>
    </location>
</feature>
<evidence type="ECO:0000313" key="5">
    <source>
        <dbReference type="Proteomes" id="UP000703269"/>
    </source>
</evidence>
<dbReference type="OrthoDB" id="3349377at2759"/>
<comment type="caution">
    <text evidence="4">The sequence shown here is derived from an EMBL/GenBank/DDBJ whole genome shotgun (WGS) entry which is preliminary data.</text>
</comment>
<keyword evidence="2" id="KW-0472">Membrane</keyword>